<name>C8X1Y5_DESRD</name>
<evidence type="ECO:0000259" key="13">
    <source>
        <dbReference type="PROSITE" id="PS50885"/>
    </source>
</evidence>
<dbReference type="GO" id="GO:0006935">
    <property type="term" value="P:chemotaxis"/>
    <property type="evidence" value="ECO:0007669"/>
    <property type="project" value="InterPro"/>
</dbReference>
<keyword evidence="3" id="KW-0808">Transferase</keyword>
<dbReference type="OrthoDB" id="9816383at2"/>
<dbReference type="Gene3D" id="1.10.287.950">
    <property type="entry name" value="Methyl-accepting chemotaxis protein"/>
    <property type="match status" value="1"/>
</dbReference>
<dbReference type="PROSITE" id="PS50111">
    <property type="entry name" value="CHEMOTAXIS_TRANSDUC_2"/>
    <property type="match status" value="1"/>
</dbReference>
<evidence type="ECO:0000256" key="5">
    <source>
        <dbReference type="ARBA" id="ARBA00022777"/>
    </source>
</evidence>
<gene>
    <name evidence="14" type="ordered locus">Dret_1269</name>
</gene>
<dbReference type="GO" id="GO:0004888">
    <property type="term" value="F:transmembrane signaling receptor activity"/>
    <property type="evidence" value="ECO:0007669"/>
    <property type="project" value="InterPro"/>
</dbReference>
<dbReference type="Proteomes" id="UP000001052">
    <property type="component" value="Chromosome"/>
</dbReference>
<dbReference type="Pfam" id="PF00672">
    <property type="entry name" value="HAMP"/>
    <property type="match status" value="1"/>
</dbReference>
<dbReference type="CDD" id="cd00130">
    <property type="entry name" value="PAS"/>
    <property type="match status" value="1"/>
</dbReference>
<organism evidence="14 15">
    <name type="scientific">Desulfohalobium retbaense (strain ATCC 49708 / DSM 5692 / JCM 16813 / HR100)</name>
    <dbReference type="NCBI Taxonomy" id="485915"/>
    <lineage>
        <taxon>Bacteria</taxon>
        <taxon>Pseudomonadati</taxon>
        <taxon>Thermodesulfobacteriota</taxon>
        <taxon>Desulfovibrionia</taxon>
        <taxon>Desulfovibrionales</taxon>
        <taxon>Desulfohalobiaceae</taxon>
        <taxon>Desulfohalobium</taxon>
    </lineage>
</organism>
<dbReference type="InterPro" id="IPR003660">
    <property type="entry name" value="HAMP_dom"/>
</dbReference>
<protein>
    <submittedName>
        <fullName evidence="14">Methyl-accepting chemotaxis sensory transducer with Pas/Pac sensor</fullName>
    </submittedName>
</protein>
<evidence type="ECO:0000313" key="15">
    <source>
        <dbReference type="Proteomes" id="UP000001052"/>
    </source>
</evidence>
<dbReference type="SUPFAM" id="SSF55785">
    <property type="entry name" value="PYP-like sensor domain (PAS domain)"/>
    <property type="match status" value="1"/>
</dbReference>
<feature type="domain" description="PAC" evidence="12">
    <location>
        <begin position="464"/>
        <end position="517"/>
    </location>
</feature>
<reference evidence="15" key="1">
    <citation type="submission" date="2009-09" db="EMBL/GenBank/DDBJ databases">
        <title>The complete chromosome of Desulfohalobium retbaense DSM 5692.</title>
        <authorList>
            <consortium name="US DOE Joint Genome Institute (JGI-PGF)"/>
            <person name="Lucas S."/>
            <person name="Copeland A."/>
            <person name="Lapidus A."/>
            <person name="Glavina del Rio T."/>
            <person name="Dalin E."/>
            <person name="Tice H."/>
            <person name="Bruce D."/>
            <person name="Goodwin L."/>
            <person name="Pitluck S."/>
            <person name="Kyrpides N."/>
            <person name="Mavromatis K."/>
            <person name="Ivanova N."/>
            <person name="Mikhailova N."/>
            <person name="Munk A.C."/>
            <person name="Brettin T."/>
            <person name="Detter J.C."/>
            <person name="Han C."/>
            <person name="Tapia R."/>
            <person name="Larimer F."/>
            <person name="Land M."/>
            <person name="Hauser L."/>
            <person name="Markowitz V."/>
            <person name="Cheng J.-F."/>
            <person name="Hugenholtz P."/>
            <person name="Woyke T."/>
            <person name="Wu D."/>
            <person name="Spring S."/>
            <person name="Klenk H.-P."/>
            <person name="Eisen J.A."/>
        </authorList>
    </citation>
    <scope>NUCLEOTIDE SEQUENCE [LARGE SCALE GENOMIC DNA]</scope>
    <source>
        <strain evidence="15">DSM 5692</strain>
    </source>
</reference>
<evidence type="ECO:0000256" key="4">
    <source>
        <dbReference type="ARBA" id="ARBA00022741"/>
    </source>
</evidence>
<dbReference type="Pfam" id="PF00015">
    <property type="entry name" value="MCPsignal"/>
    <property type="match status" value="1"/>
</dbReference>
<dbReference type="PRINTS" id="PR00260">
    <property type="entry name" value="CHEMTRNSDUCR"/>
</dbReference>
<dbReference type="GO" id="GO:0016301">
    <property type="term" value="F:kinase activity"/>
    <property type="evidence" value="ECO:0007669"/>
    <property type="project" value="UniProtKB-KW"/>
</dbReference>
<dbReference type="GO" id="GO:0000160">
    <property type="term" value="P:phosphorelay signal transduction system"/>
    <property type="evidence" value="ECO:0007669"/>
    <property type="project" value="UniProtKB-KW"/>
</dbReference>
<dbReference type="EMBL" id="CP001734">
    <property type="protein sequence ID" value="ACV68557.1"/>
    <property type="molecule type" value="Genomic_DNA"/>
</dbReference>
<dbReference type="eggNOG" id="COG0840">
    <property type="taxonomic scope" value="Bacteria"/>
</dbReference>
<dbReference type="SMART" id="SM00283">
    <property type="entry name" value="MA"/>
    <property type="match status" value="1"/>
</dbReference>
<evidence type="ECO:0000259" key="11">
    <source>
        <dbReference type="PROSITE" id="PS50111"/>
    </source>
</evidence>
<dbReference type="AlphaFoldDB" id="C8X1Y5"/>
<dbReference type="InterPro" id="IPR000700">
    <property type="entry name" value="PAS-assoc_C"/>
</dbReference>
<evidence type="ECO:0000256" key="7">
    <source>
        <dbReference type="ARBA" id="ARBA00023012"/>
    </source>
</evidence>
<dbReference type="Pfam" id="PF13426">
    <property type="entry name" value="PAS_9"/>
    <property type="match status" value="1"/>
</dbReference>
<keyword evidence="15" id="KW-1185">Reference proteome</keyword>
<keyword evidence="7" id="KW-0902">Two-component regulatory system</keyword>
<evidence type="ECO:0000256" key="8">
    <source>
        <dbReference type="ARBA" id="ARBA00023224"/>
    </source>
</evidence>
<keyword evidence="6" id="KW-0067">ATP-binding</keyword>
<reference evidence="14 15" key="2">
    <citation type="journal article" date="2010" name="Stand. Genomic Sci.">
        <title>Complete genome sequence of Desulfohalobium retbaense type strain (HR(100)).</title>
        <authorList>
            <person name="Spring S."/>
            <person name="Nolan M."/>
            <person name="Lapidus A."/>
            <person name="Glavina Del Rio T."/>
            <person name="Copeland A."/>
            <person name="Tice H."/>
            <person name="Cheng J.F."/>
            <person name="Lucas S."/>
            <person name="Land M."/>
            <person name="Chen F."/>
            <person name="Bruce D."/>
            <person name="Goodwin L."/>
            <person name="Pitluck S."/>
            <person name="Ivanova N."/>
            <person name="Mavromatis K."/>
            <person name="Mikhailova N."/>
            <person name="Pati A."/>
            <person name="Chen A."/>
            <person name="Palaniappan K."/>
            <person name="Hauser L."/>
            <person name="Chang Y.J."/>
            <person name="Jeffries C.D."/>
            <person name="Munk C."/>
            <person name="Kiss H."/>
            <person name="Chain P."/>
            <person name="Han C."/>
            <person name="Brettin T."/>
            <person name="Detter J.C."/>
            <person name="Schuler E."/>
            <person name="Goker M."/>
            <person name="Rohde M."/>
            <person name="Bristow J."/>
            <person name="Eisen J.A."/>
            <person name="Markowitz V."/>
            <person name="Hugenholtz P."/>
            <person name="Kyrpides N.C."/>
            <person name="Klenk H.P."/>
        </authorList>
    </citation>
    <scope>NUCLEOTIDE SEQUENCE [LARGE SCALE GENOMIC DNA]</scope>
    <source>
        <strain evidence="14 15">DSM 5692</strain>
    </source>
</reference>
<dbReference type="GO" id="GO:0016020">
    <property type="term" value="C:membrane"/>
    <property type="evidence" value="ECO:0007669"/>
    <property type="project" value="UniProtKB-SubCell"/>
</dbReference>
<dbReference type="Gene3D" id="3.30.450.20">
    <property type="entry name" value="PAS domain"/>
    <property type="match status" value="2"/>
</dbReference>
<dbReference type="Pfam" id="PF17201">
    <property type="entry name" value="Cache_3-Cache_2"/>
    <property type="match status" value="1"/>
</dbReference>
<evidence type="ECO:0000256" key="1">
    <source>
        <dbReference type="ARBA" id="ARBA00004370"/>
    </source>
</evidence>
<dbReference type="InterPro" id="IPR035965">
    <property type="entry name" value="PAS-like_dom_sf"/>
</dbReference>
<keyword evidence="5" id="KW-0418">Kinase</keyword>
<evidence type="ECO:0000256" key="3">
    <source>
        <dbReference type="ARBA" id="ARBA00022679"/>
    </source>
</evidence>
<dbReference type="PROSITE" id="PS50885">
    <property type="entry name" value="HAMP"/>
    <property type="match status" value="1"/>
</dbReference>
<evidence type="ECO:0000313" key="14">
    <source>
        <dbReference type="EMBL" id="ACV68557.1"/>
    </source>
</evidence>
<dbReference type="Gene3D" id="6.10.340.10">
    <property type="match status" value="1"/>
</dbReference>
<comment type="subcellular location">
    <subcellularLocation>
        <location evidence="1">Membrane</location>
    </subcellularLocation>
</comment>
<dbReference type="RefSeq" id="WP_015751704.1">
    <property type="nucleotide sequence ID" value="NC_013223.1"/>
</dbReference>
<dbReference type="InterPro" id="IPR004089">
    <property type="entry name" value="MCPsignal_dom"/>
</dbReference>
<dbReference type="SUPFAM" id="SSF103190">
    <property type="entry name" value="Sensory domain-like"/>
    <property type="match status" value="1"/>
</dbReference>
<proteinExistence type="inferred from homology"/>
<dbReference type="InterPro" id="IPR000014">
    <property type="entry name" value="PAS"/>
</dbReference>
<keyword evidence="4" id="KW-0547">Nucleotide-binding</keyword>
<dbReference type="KEGG" id="drt:Dret_1269"/>
<evidence type="ECO:0000256" key="6">
    <source>
        <dbReference type="ARBA" id="ARBA00022840"/>
    </source>
</evidence>
<accession>C8X1Y5</accession>
<keyword evidence="2" id="KW-0597">Phosphoprotein</keyword>
<dbReference type="HOGENOM" id="CLU_000445_107_19_7"/>
<keyword evidence="8 10" id="KW-0807">Transducer</keyword>
<dbReference type="InterPro" id="IPR004090">
    <property type="entry name" value="Chemotax_Me-accpt_rcpt"/>
</dbReference>
<dbReference type="PANTHER" id="PTHR32089:SF112">
    <property type="entry name" value="LYSOZYME-LIKE PROTEIN-RELATED"/>
    <property type="match status" value="1"/>
</dbReference>
<evidence type="ECO:0000256" key="10">
    <source>
        <dbReference type="PROSITE-ProRule" id="PRU00284"/>
    </source>
</evidence>
<dbReference type="GO" id="GO:0005524">
    <property type="term" value="F:ATP binding"/>
    <property type="evidence" value="ECO:0007669"/>
    <property type="project" value="UniProtKB-KW"/>
</dbReference>
<dbReference type="CDD" id="cd06225">
    <property type="entry name" value="HAMP"/>
    <property type="match status" value="1"/>
</dbReference>
<sequence>MLKKVGVQAKLTLGCIAVVLVTLLCTSAMNGWYSKKGYTKQGHELLQGVSRTLVETVQLKHDLTVKALDSELNVFDLQFNLKGFPVINPLFESKIALQGRGQEGETVVLPGLKLGNAFLNEDHTLVDTVQKTVSDDVSVLLQKDKRFVRISTTLQDNAEKRRIGGFLAPDHPASQALSSGEPYTGKIRINGRAFLAAYQPLMDLRGEQVIGALEVVRPLLTPQLGQTLQRLNVNGKGYSLAVGPSGKILLHPESDRQGQQWDQTALERSSQKSQNVHTYTRRGDQRLAVVNYFAPWETYLVTTVARSALSQGINERVLAAAGWSAAPSLALALIVIGLVSRQIMRPIKRLAEESERVASGESDFAFEHGVNDVIGQTSRALDSVLQQLNNRMAFAQSLLDGICMPYVVVDRENRITAVNGAALEILGRDGAPEEYHGWQVEEFVDWRQAEWFMTREVLETEAFTESEVQLRHARHGSSVDLRISANPIYDAENSLIGAFALWVDMSSERAQQRRITELAQSTRDQAESGDAVVQQSIGVMHEVHDHATRLQNDMGELEETINSISGVIHLISGVANQTNLLALNAAVEAARAGEAGRGFAVVAQEVRNLAVQTQQATKDVEAQISAIEAQSKATVQATAKAATAASQANELASQAGEVMQKLVAAVQESAQEVQFSIPQGEHKAGYWGQSLAARTNTLVQ</sequence>
<dbReference type="SMART" id="SM00091">
    <property type="entry name" value="PAS"/>
    <property type="match status" value="1"/>
</dbReference>
<dbReference type="SMART" id="SM00304">
    <property type="entry name" value="HAMP"/>
    <property type="match status" value="1"/>
</dbReference>
<comment type="similarity">
    <text evidence="9">Belongs to the methyl-accepting chemotaxis (MCP) protein family.</text>
</comment>
<dbReference type="eggNOG" id="COG5000">
    <property type="taxonomic scope" value="Bacteria"/>
</dbReference>
<evidence type="ECO:0000256" key="2">
    <source>
        <dbReference type="ARBA" id="ARBA00022553"/>
    </source>
</evidence>
<dbReference type="PROSITE" id="PS50113">
    <property type="entry name" value="PAC"/>
    <property type="match status" value="1"/>
</dbReference>
<evidence type="ECO:0000259" key="12">
    <source>
        <dbReference type="PROSITE" id="PS50113"/>
    </source>
</evidence>
<feature type="domain" description="Methyl-accepting transducer" evidence="11">
    <location>
        <begin position="515"/>
        <end position="699"/>
    </location>
</feature>
<dbReference type="InterPro" id="IPR029151">
    <property type="entry name" value="Sensor-like_sf"/>
</dbReference>
<feature type="domain" description="HAMP" evidence="13">
    <location>
        <begin position="341"/>
        <end position="393"/>
    </location>
</feature>
<dbReference type="PANTHER" id="PTHR32089">
    <property type="entry name" value="METHYL-ACCEPTING CHEMOTAXIS PROTEIN MCPB"/>
    <property type="match status" value="1"/>
</dbReference>
<evidence type="ECO:0000256" key="9">
    <source>
        <dbReference type="ARBA" id="ARBA00029447"/>
    </source>
</evidence>
<dbReference type="STRING" id="485915.Dret_1269"/>
<dbReference type="InterPro" id="IPR033462">
    <property type="entry name" value="Cache_3-Cache_2"/>
</dbReference>
<dbReference type="SUPFAM" id="SSF58104">
    <property type="entry name" value="Methyl-accepting chemotaxis protein (MCP) signaling domain"/>
    <property type="match status" value="1"/>
</dbReference>